<dbReference type="GO" id="GO:0016787">
    <property type="term" value="F:hydrolase activity"/>
    <property type="evidence" value="ECO:0007669"/>
    <property type="project" value="InterPro"/>
</dbReference>
<dbReference type="EMBL" id="CAUJNA010003252">
    <property type="protein sequence ID" value="CAJ1397064.1"/>
    <property type="molecule type" value="Genomic_DNA"/>
</dbReference>
<dbReference type="Pfam" id="PF00149">
    <property type="entry name" value="Metallophos"/>
    <property type="match status" value="1"/>
</dbReference>
<dbReference type="AlphaFoldDB" id="A0AA36J0V3"/>
<dbReference type="CDD" id="cd00838">
    <property type="entry name" value="MPP_superfamily"/>
    <property type="match status" value="1"/>
</dbReference>
<sequence length="1161" mass="129832">MALAAFDDNFSFSQESVARLGDRAGSGQKLTEEQQRQLKQSKAFQAQLQVDQLLEEYCAERDKKRAALDQSFTPEEADFSASKAFDYDRAVNYYEVLGIEEYAPLDEVNRSYKRLSLVYHPDKTKGMSVQLQQDYEIIFISVKNAHLVLGDQATRRQYDKDRDQDRAKELVSGVKAQKSEHVDLTEVLKRISEMQRPPGKTVEVPLELELEQFFYGAHKVIHRTRRFKDFYAGLVTQEHPYRLHVVRGASEPVEIIFKEQGDHNPDARPDTVSFRVTSKAHALLERRGADLQRREEVQLPSGSMTQALFECQVSGLQGRQLLLWGHNPFYPSWRNHPAMEPRLEVAVLSEGLSDHGSFRFSLRFRPATEVFSKEEARQFLKDLLNEAKGSPSDLERLERVAAAKVPEGAHRLRRAVSAAISAVPNEWGLIAKAVRLLRPQGASPEEFISRHSLGSLKSTTAEEWDEAACERQSSQGEAHGRGGLCKAKLSARAAKRWRSGCSLQLRPFGEEIQLFTEPKCSLKFFSNLENSEGFPVFGVCLASPGATASAWQQLLSQLGPLLQQSIFRLMPSARIHVPRCLGDFAAPLSERTTSLEPVPWKRLGTEAFRQGDFWLAAHYYSRWMEDIADDSEKAVAFSNRAACLAKVGDFDGASADAQAAKELAQSWARPWARLGFAALQRQALAESLEAYRRAVALEPCLANLEGLLQAARAAEMADDEEEKRKGDAAFSMKPAQLGTAVACYTVALAHAAAKLPVKEVEALATSERRLLEAENRISAEESFRQAAQDLQKASQSTAALAALYGNRSAALCHMKFWSEAVQDARIAAKLQQSSAKARCRLGVALLGAGKVEEAYAEFAWALAMDSHYSVARQGLEACLTAIPKWRSRAQKSQLLRDRGRPRAFTKVWVVSDLYYDHKANAEWCQAIDDAEFQDDVLIVAGNVAETMHTTLRALKVLKAKYRRVFFVPGNRDLALNASEVRTARFPDSVAKLLALIQACDDMGVEMFPAAISQDVYVVPLFSWYNAEFDKRSRPDPNMIFDPQCVWPLDQHQLWKWMLKLNEAHLRLPYRGSVLTFSHFLPLTTLPFDGTGKQAQAMGCEEIEDQLRQLRSVGHAYGHSTMRAHQVAGGTVFVNHALGVLEDEVPSPHLFFDANGVVKSGR</sequence>
<keyword evidence="1" id="KW-0802">TPR repeat</keyword>
<feature type="domain" description="J" evidence="2">
    <location>
        <begin position="92"/>
        <end position="162"/>
    </location>
</feature>
<dbReference type="CDD" id="cd06257">
    <property type="entry name" value="DnaJ"/>
    <property type="match status" value="1"/>
</dbReference>
<dbReference type="SUPFAM" id="SSF56300">
    <property type="entry name" value="Metallo-dependent phosphatases"/>
    <property type="match status" value="1"/>
</dbReference>
<protein>
    <recommendedName>
        <fullName evidence="2">J domain-containing protein</fullName>
    </recommendedName>
</protein>
<dbReference type="Pfam" id="PF00226">
    <property type="entry name" value="DnaJ"/>
    <property type="match status" value="1"/>
</dbReference>
<dbReference type="PROSITE" id="PS50076">
    <property type="entry name" value="DNAJ_2"/>
    <property type="match status" value="1"/>
</dbReference>
<dbReference type="PANTHER" id="PTHR36492">
    <property type="match status" value="1"/>
</dbReference>
<dbReference type="InterPro" id="IPR001623">
    <property type="entry name" value="DnaJ_domain"/>
</dbReference>
<evidence type="ECO:0000256" key="1">
    <source>
        <dbReference type="PROSITE-ProRule" id="PRU00339"/>
    </source>
</evidence>
<dbReference type="SUPFAM" id="SSF48452">
    <property type="entry name" value="TPR-like"/>
    <property type="match status" value="2"/>
</dbReference>
<dbReference type="SMART" id="SM00028">
    <property type="entry name" value="TPR"/>
    <property type="match status" value="5"/>
</dbReference>
<comment type="caution">
    <text evidence="3">The sequence shown here is derived from an EMBL/GenBank/DDBJ whole genome shotgun (WGS) entry which is preliminary data.</text>
</comment>
<feature type="repeat" description="TPR" evidence="1">
    <location>
        <begin position="668"/>
        <end position="701"/>
    </location>
</feature>
<dbReference type="Gene3D" id="1.10.287.110">
    <property type="entry name" value="DnaJ domain"/>
    <property type="match status" value="1"/>
</dbReference>
<accession>A0AA36J0V3</accession>
<dbReference type="InterPro" id="IPR052963">
    <property type="entry name" value="Pantetheine_PDE"/>
</dbReference>
<dbReference type="SUPFAM" id="SSF46565">
    <property type="entry name" value="Chaperone J-domain"/>
    <property type="match status" value="1"/>
</dbReference>
<name>A0AA36J0V3_9DINO</name>
<reference evidence="3" key="1">
    <citation type="submission" date="2023-08" db="EMBL/GenBank/DDBJ databases">
        <authorList>
            <person name="Chen Y."/>
            <person name="Shah S."/>
            <person name="Dougan E. K."/>
            <person name="Thang M."/>
            <person name="Chan C."/>
        </authorList>
    </citation>
    <scope>NUCLEOTIDE SEQUENCE</scope>
</reference>
<evidence type="ECO:0000313" key="4">
    <source>
        <dbReference type="Proteomes" id="UP001178507"/>
    </source>
</evidence>
<dbReference type="PROSITE" id="PS50005">
    <property type="entry name" value="TPR"/>
    <property type="match status" value="1"/>
</dbReference>
<gene>
    <name evidence="3" type="ORF">EVOR1521_LOCUS21154</name>
</gene>
<evidence type="ECO:0000259" key="2">
    <source>
        <dbReference type="PROSITE" id="PS50076"/>
    </source>
</evidence>
<dbReference type="InterPro" id="IPR004843">
    <property type="entry name" value="Calcineurin-like_PHP"/>
</dbReference>
<keyword evidence="4" id="KW-1185">Reference proteome</keyword>
<dbReference type="PANTHER" id="PTHR36492:SF2">
    <property type="entry name" value="[ACYL-CARRIER-PROTEIN] PHOSPHODIESTERASE PPTH"/>
    <property type="match status" value="1"/>
</dbReference>
<dbReference type="SMART" id="SM00271">
    <property type="entry name" value="DnaJ"/>
    <property type="match status" value="1"/>
</dbReference>
<dbReference type="InterPro" id="IPR002939">
    <property type="entry name" value="DnaJ_C"/>
</dbReference>
<dbReference type="InterPro" id="IPR019734">
    <property type="entry name" value="TPR_rpt"/>
</dbReference>
<proteinExistence type="predicted"/>
<dbReference type="Pfam" id="PF01556">
    <property type="entry name" value="DnaJ_C"/>
    <property type="match status" value="1"/>
</dbReference>
<evidence type="ECO:0000313" key="3">
    <source>
        <dbReference type="EMBL" id="CAJ1397064.1"/>
    </source>
</evidence>
<dbReference type="InterPro" id="IPR036869">
    <property type="entry name" value="J_dom_sf"/>
</dbReference>
<dbReference type="Proteomes" id="UP001178507">
    <property type="component" value="Unassembled WGS sequence"/>
</dbReference>
<dbReference type="Gene3D" id="2.60.260.20">
    <property type="entry name" value="Urease metallochaperone UreE, N-terminal domain"/>
    <property type="match status" value="1"/>
</dbReference>
<dbReference type="Gene3D" id="1.25.40.10">
    <property type="entry name" value="Tetratricopeptide repeat domain"/>
    <property type="match status" value="2"/>
</dbReference>
<dbReference type="InterPro" id="IPR029052">
    <property type="entry name" value="Metallo-depent_PP-like"/>
</dbReference>
<dbReference type="PRINTS" id="PR00625">
    <property type="entry name" value="JDOMAIN"/>
</dbReference>
<organism evidence="3 4">
    <name type="scientific">Effrenium voratum</name>
    <dbReference type="NCBI Taxonomy" id="2562239"/>
    <lineage>
        <taxon>Eukaryota</taxon>
        <taxon>Sar</taxon>
        <taxon>Alveolata</taxon>
        <taxon>Dinophyceae</taxon>
        <taxon>Suessiales</taxon>
        <taxon>Symbiodiniaceae</taxon>
        <taxon>Effrenium</taxon>
    </lineage>
</organism>
<dbReference type="InterPro" id="IPR011990">
    <property type="entry name" value="TPR-like_helical_dom_sf"/>
</dbReference>